<sequence length="390" mass="41838">MEGQHSNNRLGQIITVVATFLAFMGIGVVDPILPEIAKQIGASHWQVEMLFTSYLLMMAIMMIPAGILASRVGDKRLMVTGLIIVTIFAALCGFSNNIPQLSIFRAGWGLGNSFFFATAMTLLIALSGEVKKAVGLYEAAIGLGMAGGPLVGGVLGNASWRLPFFGTSALIFIAFILVLTIVKQPASTKPRKAAGFKDMIKLYKLKTFTQGAVSGMLYYYGFFTVLAYTPLILSIGALQIGFVFFGWGLCLAYGSAVLAHQLEKRYQPKQVLHVSLIVFSLILICLFAFDATWLRIVLIMAAGLVSGLNNALFTSHVMEVSPYERGITSGGYNFLRWLGAAFAPLLSGVIGNAVAPQAPFLVAAILGLLAFVIMVIKVKTASQTNEAVSK</sequence>
<evidence type="ECO:0000256" key="1">
    <source>
        <dbReference type="ARBA" id="ARBA00004651"/>
    </source>
</evidence>
<dbReference type="CDD" id="cd17474">
    <property type="entry name" value="MFS_YfmO_like"/>
    <property type="match status" value="1"/>
</dbReference>
<evidence type="ECO:0000256" key="5">
    <source>
        <dbReference type="ARBA" id="ARBA00023136"/>
    </source>
</evidence>
<evidence type="ECO:0000256" key="2">
    <source>
        <dbReference type="ARBA" id="ARBA00022448"/>
    </source>
</evidence>
<dbReference type="PANTHER" id="PTHR43683">
    <property type="entry name" value="MULTIDRUG EFFLUX PROTEIN YFMO"/>
    <property type="match status" value="1"/>
</dbReference>
<organism evidence="7 8">
    <name type="scientific">Priestia megaterium (strain ATCC 14581 / DSM 32 / CCUG 1817 / JCM 2506 / NBRC 15308 / NCIMB 9376 / NCTC 10342 / NRRL B-14308 / VKM B-512 / Ford 19)</name>
    <name type="common">Bacillus megaterium</name>
    <dbReference type="NCBI Taxonomy" id="1348623"/>
    <lineage>
        <taxon>Bacteria</taxon>
        <taxon>Bacillati</taxon>
        <taxon>Bacillota</taxon>
        <taxon>Bacilli</taxon>
        <taxon>Bacillales</taxon>
        <taxon>Bacillaceae</taxon>
        <taxon>Priestia</taxon>
    </lineage>
</organism>
<dbReference type="Proteomes" id="UP000031829">
    <property type="component" value="Chromosome"/>
</dbReference>
<accession>A0A0B6AM65</accession>
<dbReference type="InterPro" id="IPR020846">
    <property type="entry name" value="MFS_dom"/>
</dbReference>
<dbReference type="PANTHER" id="PTHR43683:SF1">
    <property type="entry name" value="MULTIDRUG EFFLUX PROTEIN YFMO"/>
    <property type="match status" value="1"/>
</dbReference>
<keyword evidence="5" id="KW-0472">Membrane</keyword>
<feature type="domain" description="Major facilitator superfamily (MFS) profile" evidence="6">
    <location>
        <begin position="11"/>
        <end position="382"/>
    </location>
</feature>
<dbReference type="InterPro" id="IPR011701">
    <property type="entry name" value="MFS"/>
</dbReference>
<evidence type="ECO:0000313" key="7">
    <source>
        <dbReference type="EMBL" id="AJI21713.1"/>
    </source>
</evidence>
<dbReference type="HOGENOM" id="CLU_033995_0_0_9"/>
<proteinExistence type="predicted"/>
<comment type="subcellular location">
    <subcellularLocation>
        <location evidence="1">Cell membrane</location>
        <topology evidence="1">Multi-pass membrane protein</topology>
    </subcellularLocation>
</comment>
<protein>
    <submittedName>
        <fullName evidence="7">Major Facilitator Superfamily protein</fullName>
    </submittedName>
</protein>
<dbReference type="InterPro" id="IPR053200">
    <property type="entry name" value="YfmO-like"/>
</dbReference>
<dbReference type="SUPFAM" id="SSF103473">
    <property type="entry name" value="MFS general substrate transporter"/>
    <property type="match status" value="1"/>
</dbReference>
<dbReference type="RefSeq" id="WP_034651588.1">
    <property type="nucleotide sequence ID" value="NZ_BCVB01000010.1"/>
</dbReference>
<dbReference type="PROSITE" id="PS50850">
    <property type="entry name" value="MFS"/>
    <property type="match status" value="1"/>
</dbReference>
<dbReference type="Gene3D" id="1.20.1250.20">
    <property type="entry name" value="MFS general substrate transporter like domains"/>
    <property type="match status" value="1"/>
</dbReference>
<dbReference type="InterPro" id="IPR036259">
    <property type="entry name" value="MFS_trans_sf"/>
</dbReference>
<dbReference type="EMBL" id="CP009920">
    <property type="protein sequence ID" value="AJI21713.1"/>
    <property type="molecule type" value="Genomic_DNA"/>
</dbReference>
<dbReference type="KEGG" id="bmeg:BG04_5050"/>
<evidence type="ECO:0000259" key="6">
    <source>
        <dbReference type="PROSITE" id="PS50850"/>
    </source>
</evidence>
<dbReference type="PRINTS" id="PR01035">
    <property type="entry name" value="TCRTETA"/>
</dbReference>
<name>A0A0B6AM65_PRIM2</name>
<evidence type="ECO:0000256" key="3">
    <source>
        <dbReference type="ARBA" id="ARBA00022692"/>
    </source>
</evidence>
<dbReference type="GeneID" id="93643015"/>
<reference evidence="7 8" key="1">
    <citation type="journal article" date="2015" name="Genome Announc.">
        <title>Complete genome sequences for 35 biothreat assay-relevant bacillus species.</title>
        <authorList>
            <person name="Johnson S.L."/>
            <person name="Daligault H.E."/>
            <person name="Davenport K.W."/>
            <person name="Jaissle J."/>
            <person name="Frey K.G."/>
            <person name="Ladner J.T."/>
            <person name="Broomall S.M."/>
            <person name="Bishop-Lilly K.A."/>
            <person name="Bruce D.C."/>
            <person name="Gibbons H.S."/>
            <person name="Coyne S.R."/>
            <person name="Lo C.C."/>
            <person name="Meincke L."/>
            <person name="Munk A.C."/>
            <person name="Koroleva G.I."/>
            <person name="Rosenzweig C.N."/>
            <person name="Palacios G.F."/>
            <person name="Redden C.L."/>
            <person name="Minogue T.D."/>
            <person name="Chain P.S."/>
        </authorList>
    </citation>
    <scope>NUCLEOTIDE SEQUENCE [LARGE SCALE GENOMIC DNA]</scope>
    <source>
        <strain evidence="8">ATCC 14581 / DSM 32 / JCM 2506 / NBRC 15308 / NCIMB 9376 / NCTC 10342 / NRRL B-14308 / VKM B-512</strain>
    </source>
</reference>
<evidence type="ECO:0000256" key="4">
    <source>
        <dbReference type="ARBA" id="ARBA00022989"/>
    </source>
</evidence>
<keyword evidence="3" id="KW-0812">Transmembrane</keyword>
<evidence type="ECO:0000313" key="8">
    <source>
        <dbReference type="Proteomes" id="UP000031829"/>
    </source>
</evidence>
<keyword evidence="4" id="KW-1133">Transmembrane helix</keyword>
<gene>
    <name evidence="7" type="ORF">BG04_5050</name>
</gene>
<keyword evidence="2" id="KW-0813">Transport</keyword>
<dbReference type="GO" id="GO:0022857">
    <property type="term" value="F:transmembrane transporter activity"/>
    <property type="evidence" value="ECO:0007669"/>
    <property type="project" value="InterPro"/>
</dbReference>
<dbReference type="Pfam" id="PF07690">
    <property type="entry name" value="MFS_1"/>
    <property type="match status" value="1"/>
</dbReference>
<dbReference type="AlphaFoldDB" id="A0A0B6AM65"/>
<dbReference type="InterPro" id="IPR001958">
    <property type="entry name" value="Tet-R_TetA/multi-R_MdtG-like"/>
</dbReference>
<dbReference type="GO" id="GO:0005886">
    <property type="term" value="C:plasma membrane"/>
    <property type="evidence" value="ECO:0007669"/>
    <property type="project" value="UniProtKB-SubCell"/>
</dbReference>